<dbReference type="AlphaFoldDB" id="A0A166J1M3"/>
<protein>
    <submittedName>
        <fullName evidence="2">Uncharacterized protein</fullName>
    </submittedName>
</protein>
<comment type="caution">
    <text evidence="2">The sequence shown here is derived from an EMBL/GenBank/DDBJ whole genome shotgun (WGS) entry which is preliminary data.</text>
</comment>
<organism evidence="2 3">
    <name type="scientific">Nodularia spumigena CENA596</name>
    <dbReference type="NCBI Taxonomy" id="1819295"/>
    <lineage>
        <taxon>Bacteria</taxon>
        <taxon>Bacillati</taxon>
        <taxon>Cyanobacteriota</taxon>
        <taxon>Cyanophyceae</taxon>
        <taxon>Nostocales</taxon>
        <taxon>Nodulariaceae</taxon>
        <taxon>Nodularia</taxon>
    </lineage>
</organism>
<gene>
    <name evidence="2" type="ORF">A2T98_14360</name>
</gene>
<dbReference type="RefSeq" id="WP_063873353.1">
    <property type="nucleotide sequence ID" value="NZ_CAWMRI010000196.1"/>
</dbReference>
<dbReference type="OrthoDB" id="517039at2"/>
<sequence>MFEIAWLSAKLFFKGKLLRDPRYFFKQIVIGTSIGSMIILSLSQTKLPLWLPITLASLVTSTIMPFLLKDFKMK</sequence>
<keyword evidence="1" id="KW-0812">Transmembrane</keyword>
<dbReference type="Proteomes" id="UP000076555">
    <property type="component" value="Unassembled WGS sequence"/>
</dbReference>
<evidence type="ECO:0000313" key="3">
    <source>
        <dbReference type="Proteomes" id="UP000076555"/>
    </source>
</evidence>
<keyword evidence="1" id="KW-1133">Transmembrane helix</keyword>
<proteinExistence type="predicted"/>
<accession>A0A166J1M3</accession>
<name>A0A166J1M3_NODSP</name>
<evidence type="ECO:0000313" key="2">
    <source>
        <dbReference type="EMBL" id="KZL49122.1"/>
    </source>
</evidence>
<dbReference type="EMBL" id="LWAJ01000196">
    <property type="protein sequence ID" value="KZL49122.1"/>
    <property type="molecule type" value="Genomic_DNA"/>
</dbReference>
<feature type="transmembrane region" description="Helical" evidence="1">
    <location>
        <begin position="49"/>
        <end position="68"/>
    </location>
</feature>
<reference evidence="2 3" key="1">
    <citation type="submission" date="2016-04" db="EMBL/GenBank/DDBJ databases">
        <title>Draft Genome Assembly of the Bloom-forming Cyanobacterium Nodularia spumigena Strain CENA596 in Shrimp Production Ponds.</title>
        <authorList>
            <person name="Popin R.V."/>
            <person name="Rigonato J."/>
            <person name="Abreu V.A."/>
            <person name="Andreote A.P."/>
            <person name="Silveira S.B."/>
            <person name="Odebrecht C."/>
            <person name="Fiore M.F."/>
        </authorList>
    </citation>
    <scope>NUCLEOTIDE SEQUENCE [LARGE SCALE GENOMIC DNA]</scope>
    <source>
        <strain evidence="2 3">CENA596</strain>
    </source>
</reference>
<keyword evidence="1" id="KW-0472">Membrane</keyword>
<evidence type="ECO:0000256" key="1">
    <source>
        <dbReference type="SAM" id="Phobius"/>
    </source>
</evidence>
<feature type="transmembrane region" description="Helical" evidence="1">
    <location>
        <begin position="23"/>
        <end position="43"/>
    </location>
</feature>